<dbReference type="Proteomes" id="UP001555100">
    <property type="component" value="Unassembled WGS sequence"/>
</dbReference>
<dbReference type="InterPro" id="IPR023562">
    <property type="entry name" value="ClpP/TepA"/>
</dbReference>
<dbReference type="Pfam" id="PF00574">
    <property type="entry name" value="CLP_protease"/>
    <property type="match status" value="1"/>
</dbReference>
<feature type="region of interest" description="Disordered" evidence="7">
    <location>
        <begin position="1"/>
        <end position="23"/>
    </location>
</feature>
<dbReference type="PRINTS" id="PR00127">
    <property type="entry name" value="CLPPROTEASEP"/>
</dbReference>
<keyword evidence="2" id="KW-0963">Cytoplasm</keyword>
<accession>A0ABV3NEM5</accession>
<dbReference type="SUPFAM" id="SSF52096">
    <property type="entry name" value="ClpP/crotonase"/>
    <property type="match status" value="1"/>
</dbReference>
<name>A0ABV3NEM5_9ACTO</name>
<dbReference type="Gene3D" id="3.90.226.10">
    <property type="entry name" value="2-enoyl-CoA Hydratase, Chain A, domain 1"/>
    <property type="match status" value="1"/>
</dbReference>
<dbReference type="GO" id="GO:0008233">
    <property type="term" value="F:peptidase activity"/>
    <property type="evidence" value="ECO:0007669"/>
    <property type="project" value="UniProtKB-KW"/>
</dbReference>
<evidence type="ECO:0000313" key="9">
    <source>
        <dbReference type="Proteomes" id="UP001555100"/>
    </source>
</evidence>
<gene>
    <name evidence="8" type="ORF">V3M73_10615</name>
</gene>
<dbReference type="EMBL" id="JBAGNM010000030">
    <property type="protein sequence ID" value="MEW6955468.1"/>
    <property type="molecule type" value="Genomic_DNA"/>
</dbReference>
<dbReference type="RefSeq" id="WP_367199385.1">
    <property type="nucleotide sequence ID" value="NZ_CP146201.1"/>
</dbReference>
<evidence type="ECO:0000256" key="5">
    <source>
        <dbReference type="ARBA" id="ARBA00022825"/>
    </source>
</evidence>
<dbReference type="PANTHER" id="PTHR10381:SF70">
    <property type="entry name" value="ATP-DEPENDENT CLP PROTEASE PROTEOLYTIC SUBUNIT"/>
    <property type="match status" value="1"/>
</dbReference>
<keyword evidence="9" id="KW-1185">Reference proteome</keyword>
<evidence type="ECO:0000313" key="8">
    <source>
        <dbReference type="EMBL" id="MEW6955468.1"/>
    </source>
</evidence>
<comment type="caution">
    <text evidence="8">The sequence shown here is derived from an EMBL/GenBank/DDBJ whole genome shotgun (WGS) entry which is preliminary data.</text>
</comment>
<evidence type="ECO:0000256" key="4">
    <source>
        <dbReference type="ARBA" id="ARBA00022801"/>
    </source>
</evidence>
<proteinExistence type="inferred from homology"/>
<dbReference type="InterPro" id="IPR029045">
    <property type="entry name" value="ClpP/crotonase-like_dom_sf"/>
</dbReference>
<evidence type="ECO:0000256" key="3">
    <source>
        <dbReference type="ARBA" id="ARBA00022670"/>
    </source>
</evidence>
<dbReference type="InterPro" id="IPR001907">
    <property type="entry name" value="ClpP"/>
</dbReference>
<sequence length="272" mass="28671">MTRRFWNWDTPPNPSESTGVPPGELPARRVLRIGGVIAEDSWFDDDVTPGIFRAELEAGAGPVDVWINSPGGDCIAAAQIYTMLMDYPHPVRVIIDGLAASAASVIAMAGSEVLMSPPAMMMIHNPATLANGDAAELARAIDMLGAVKDSIITAYEIKTSMQRARIGRLMDEETWMDARAAINLGFADAIYNPAGTPLPAAPTEDGSEGGGVVFSAQVHDRVLVNKLATHTTSPAAPSVARPARVPAPGASLKPLTGRKVADLYAALADRPH</sequence>
<keyword evidence="4 8" id="KW-0378">Hydrolase</keyword>
<reference evidence="8 9" key="1">
    <citation type="submission" date="2024-01" db="EMBL/GenBank/DDBJ databases">
        <title>Genomic analysis and antimicrobial resistance profiles of Trueperella pyogenes isolated from domestic and wild animals.</title>
        <authorList>
            <person name="Magossi G."/>
            <person name="Gzyl K.E."/>
            <person name="Holman D.B."/>
            <person name="Amat S."/>
        </authorList>
    </citation>
    <scope>NUCLEOTIDE SEQUENCE [LARGE SCALE GENOMIC DNA]</scope>
    <source>
        <strain evidence="8 9">1494</strain>
    </source>
</reference>
<dbReference type="NCBIfam" id="NF045542">
    <property type="entry name" value="Clp_rel_HeadMat"/>
    <property type="match status" value="1"/>
</dbReference>
<comment type="similarity">
    <text evidence="1 6">Belongs to the peptidase S14 family.</text>
</comment>
<evidence type="ECO:0000256" key="6">
    <source>
        <dbReference type="RuleBase" id="RU003567"/>
    </source>
</evidence>
<evidence type="ECO:0000256" key="1">
    <source>
        <dbReference type="ARBA" id="ARBA00007039"/>
    </source>
</evidence>
<evidence type="ECO:0000256" key="2">
    <source>
        <dbReference type="ARBA" id="ARBA00022490"/>
    </source>
</evidence>
<protein>
    <recommendedName>
        <fullName evidence="6">ATP-dependent Clp protease proteolytic subunit</fullName>
    </recommendedName>
</protein>
<evidence type="ECO:0000256" key="7">
    <source>
        <dbReference type="SAM" id="MobiDB-lite"/>
    </source>
</evidence>
<keyword evidence="5" id="KW-0720">Serine protease</keyword>
<keyword evidence="3 8" id="KW-0645">Protease</keyword>
<dbReference type="CDD" id="cd07016">
    <property type="entry name" value="S14_ClpP_1"/>
    <property type="match status" value="1"/>
</dbReference>
<dbReference type="GO" id="GO:0006508">
    <property type="term" value="P:proteolysis"/>
    <property type="evidence" value="ECO:0007669"/>
    <property type="project" value="UniProtKB-KW"/>
</dbReference>
<organism evidence="8 9">
    <name type="scientific">Trueperella pyogenes</name>
    <dbReference type="NCBI Taxonomy" id="1661"/>
    <lineage>
        <taxon>Bacteria</taxon>
        <taxon>Bacillati</taxon>
        <taxon>Actinomycetota</taxon>
        <taxon>Actinomycetes</taxon>
        <taxon>Actinomycetales</taxon>
        <taxon>Actinomycetaceae</taxon>
        <taxon>Trueperella</taxon>
    </lineage>
</organism>
<dbReference type="PANTHER" id="PTHR10381">
    <property type="entry name" value="ATP-DEPENDENT CLP PROTEASE PROTEOLYTIC SUBUNIT"/>
    <property type="match status" value="1"/>
</dbReference>